<dbReference type="AlphaFoldDB" id="A0AAV2WD08"/>
<organism evidence="1 2">
    <name type="scientific">Mycolicibacterium neoaurum</name>
    <name type="common">Mycobacterium neoaurum</name>
    <dbReference type="NCBI Taxonomy" id="1795"/>
    <lineage>
        <taxon>Bacteria</taxon>
        <taxon>Bacillati</taxon>
        <taxon>Actinomycetota</taxon>
        <taxon>Actinomycetes</taxon>
        <taxon>Mycobacteriales</taxon>
        <taxon>Mycobacteriaceae</taxon>
        <taxon>Mycolicibacterium</taxon>
    </lineage>
</organism>
<reference evidence="1" key="2">
    <citation type="submission" date="2015-09" db="EMBL/GenBank/DDBJ databases">
        <title>Draft genome sequence of Mycobacterium neoaurum DSM 44074.</title>
        <authorList>
            <person name="Croce O."/>
            <person name="Robert C."/>
            <person name="Raoult D."/>
            <person name="Drancourt M."/>
        </authorList>
    </citation>
    <scope>NUCLEOTIDE SEQUENCE</scope>
    <source>
        <strain evidence="1">DSM 44074</strain>
    </source>
</reference>
<protein>
    <submittedName>
        <fullName evidence="1">Uncharacterized protein</fullName>
    </submittedName>
</protein>
<accession>A0AAV2WD08</accession>
<evidence type="ECO:0000313" key="2">
    <source>
        <dbReference type="Proteomes" id="UP000028864"/>
    </source>
</evidence>
<dbReference type="Proteomes" id="UP000028864">
    <property type="component" value="Unassembled WGS sequence"/>
</dbReference>
<name>A0AAV2WD08_MYCNE</name>
<evidence type="ECO:0000313" key="1">
    <source>
        <dbReference type="EMBL" id="CDQ42153.1"/>
    </source>
</evidence>
<dbReference type="EMBL" id="LK021337">
    <property type="protein sequence ID" value="CDQ42153.1"/>
    <property type="molecule type" value="Genomic_DNA"/>
</dbReference>
<sequence length="56" mass="6008">MTREATSDGFRMEALASAGTLYLLSQCSTTFIRSPWGSMESMAPTLTPMMSTLSPG</sequence>
<reference evidence="1" key="1">
    <citation type="submission" date="2014-05" db="EMBL/GenBank/DDBJ databases">
        <authorList>
            <person name="Urmite Genomes"/>
        </authorList>
    </citation>
    <scope>NUCLEOTIDE SEQUENCE</scope>
    <source>
        <strain evidence="1">DSM 44074</strain>
    </source>
</reference>
<proteinExistence type="predicted"/>
<gene>
    <name evidence="1" type="ORF">BN1047_00002</name>
</gene>